<dbReference type="EMBL" id="JAUSVL010000001">
    <property type="protein sequence ID" value="MDQ0291247.1"/>
    <property type="molecule type" value="Genomic_DNA"/>
</dbReference>
<comment type="pathway">
    <text evidence="1 7">Amino-acid biosynthesis; L-proline biosynthesis; L-glutamate 5-semialdehyde from L-glutamate: step 2/2.</text>
</comment>
<dbReference type="GO" id="GO:0050661">
    <property type="term" value="F:NADP binding"/>
    <property type="evidence" value="ECO:0007669"/>
    <property type="project" value="InterPro"/>
</dbReference>
<evidence type="ECO:0000256" key="4">
    <source>
        <dbReference type="ARBA" id="ARBA00022857"/>
    </source>
</evidence>
<protein>
    <recommendedName>
        <fullName evidence="7">Gamma-glutamyl phosphate reductase</fullName>
        <shortName evidence="7">GPR</shortName>
        <ecNumber evidence="7">1.2.1.41</ecNumber>
    </recommendedName>
    <alternativeName>
        <fullName evidence="7">Glutamate-5-semialdehyde dehydrogenase</fullName>
    </alternativeName>
    <alternativeName>
        <fullName evidence="7">Glutamyl-gamma-semialdehyde dehydrogenase</fullName>
        <shortName evidence="7">GSA dehydrogenase</shortName>
    </alternativeName>
</protein>
<dbReference type="NCBIfam" id="NF001221">
    <property type="entry name" value="PRK00197.1"/>
    <property type="match status" value="1"/>
</dbReference>
<dbReference type="Gene3D" id="3.40.605.10">
    <property type="entry name" value="Aldehyde Dehydrogenase, Chain A, domain 1"/>
    <property type="match status" value="1"/>
</dbReference>
<reference evidence="9" key="1">
    <citation type="submission" date="2023-07" db="EMBL/GenBank/DDBJ databases">
        <title>Genomic Encyclopedia of Type Strains, Phase IV (KMG-IV): sequencing the most valuable type-strain genomes for metagenomic binning, comparative biology and taxonomic classification.</title>
        <authorList>
            <person name="Goeker M."/>
        </authorList>
    </citation>
    <scope>NUCLEOTIDE SEQUENCE</scope>
    <source>
        <strain evidence="9">DSM 24202</strain>
    </source>
</reference>
<dbReference type="InterPro" id="IPR016163">
    <property type="entry name" value="Ald_DH_C"/>
</dbReference>
<dbReference type="InterPro" id="IPR020593">
    <property type="entry name" value="G-glutamylP_reductase_CS"/>
</dbReference>
<dbReference type="PROSITE" id="PS01223">
    <property type="entry name" value="PROA"/>
    <property type="match status" value="1"/>
</dbReference>
<dbReference type="GO" id="GO:0005737">
    <property type="term" value="C:cytoplasm"/>
    <property type="evidence" value="ECO:0007669"/>
    <property type="project" value="UniProtKB-SubCell"/>
</dbReference>
<dbReference type="InterPro" id="IPR016161">
    <property type="entry name" value="Ald_DH/histidinol_DH"/>
</dbReference>
<keyword evidence="7" id="KW-0963">Cytoplasm</keyword>
<keyword evidence="3 7" id="KW-0641">Proline biosynthesis</keyword>
<keyword evidence="5 7" id="KW-0560">Oxidoreductase</keyword>
<dbReference type="InterPro" id="IPR015590">
    <property type="entry name" value="Aldehyde_DH_dom"/>
</dbReference>
<feature type="domain" description="Aldehyde dehydrogenase" evidence="8">
    <location>
        <begin position="2"/>
        <end position="278"/>
    </location>
</feature>
<keyword evidence="4 7" id="KW-0521">NADP</keyword>
<comment type="subcellular location">
    <subcellularLocation>
        <location evidence="7">Cytoplasm</location>
    </subcellularLocation>
</comment>
<dbReference type="InterPro" id="IPR016162">
    <property type="entry name" value="Ald_DH_N"/>
</dbReference>
<dbReference type="PANTHER" id="PTHR11063:SF8">
    <property type="entry name" value="DELTA-1-PYRROLINE-5-CARBOXYLATE SYNTHASE"/>
    <property type="match status" value="1"/>
</dbReference>
<evidence type="ECO:0000256" key="6">
    <source>
        <dbReference type="ARBA" id="ARBA00049024"/>
    </source>
</evidence>
<dbReference type="PANTHER" id="PTHR11063">
    <property type="entry name" value="GLUTAMATE SEMIALDEHYDE DEHYDROGENASE"/>
    <property type="match status" value="1"/>
</dbReference>
<dbReference type="FunFam" id="3.40.309.10:FF:000006">
    <property type="entry name" value="Gamma-glutamyl phosphate reductase"/>
    <property type="match status" value="1"/>
</dbReference>
<dbReference type="InterPro" id="IPR012134">
    <property type="entry name" value="Glu-5-SA_DH"/>
</dbReference>
<dbReference type="GO" id="GO:0055129">
    <property type="term" value="P:L-proline biosynthetic process"/>
    <property type="evidence" value="ECO:0007669"/>
    <property type="project" value="UniProtKB-UniRule"/>
</dbReference>
<comment type="caution">
    <text evidence="9">The sequence shown here is derived from an EMBL/GenBank/DDBJ whole genome shotgun (WGS) entry which is preliminary data.</text>
</comment>
<dbReference type="PIRSF" id="PIRSF000151">
    <property type="entry name" value="GPR"/>
    <property type="match status" value="1"/>
</dbReference>
<dbReference type="EC" id="1.2.1.41" evidence="7"/>
<dbReference type="InterPro" id="IPR000965">
    <property type="entry name" value="GPR_dom"/>
</dbReference>
<organism evidence="9 10">
    <name type="scientific">Oligosphaera ethanolica</name>
    <dbReference type="NCBI Taxonomy" id="760260"/>
    <lineage>
        <taxon>Bacteria</taxon>
        <taxon>Pseudomonadati</taxon>
        <taxon>Lentisphaerota</taxon>
        <taxon>Oligosphaeria</taxon>
        <taxon>Oligosphaerales</taxon>
        <taxon>Oligosphaeraceae</taxon>
        <taxon>Oligosphaera</taxon>
    </lineage>
</organism>
<comment type="similarity">
    <text evidence="7">Belongs to the gamma-glutamyl phosphate reductase family.</text>
</comment>
<dbReference type="Proteomes" id="UP001238163">
    <property type="component" value="Unassembled WGS sequence"/>
</dbReference>
<evidence type="ECO:0000256" key="1">
    <source>
        <dbReference type="ARBA" id="ARBA00004985"/>
    </source>
</evidence>
<dbReference type="RefSeq" id="WP_307263756.1">
    <property type="nucleotide sequence ID" value="NZ_JAUSVL010000001.1"/>
</dbReference>
<dbReference type="AlphaFoldDB" id="A0AAE3VIB1"/>
<proteinExistence type="inferred from homology"/>
<dbReference type="GO" id="GO:0004350">
    <property type="term" value="F:glutamate-5-semialdehyde dehydrogenase activity"/>
    <property type="evidence" value="ECO:0007669"/>
    <property type="project" value="UniProtKB-UniRule"/>
</dbReference>
<dbReference type="CDD" id="cd07079">
    <property type="entry name" value="ALDH_F18-19_ProA-GPR"/>
    <property type="match status" value="1"/>
</dbReference>
<evidence type="ECO:0000313" key="9">
    <source>
        <dbReference type="EMBL" id="MDQ0291247.1"/>
    </source>
</evidence>
<evidence type="ECO:0000256" key="3">
    <source>
        <dbReference type="ARBA" id="ARBA00022650"/>
    </source>
</evidence>
<evidence type="ECO:0000313" key="10">
    <source>
        <dbReference type="Proteomes" id="UP001238163"/>
    </source>
</evidence>
<evidence type="ECO:0000256" key="5">
    <source>
        <dbReference type="ARBA" id="ARBA00023002"/>
    </source>
</evidence>
<dbReference type="SUPFAM" id="SSF53720">
    <property type="entry name" value="ALDH-like"/>
    <property type="match status" value="1"/>
</dbReference>
<accession>A0AAE3VIB1</accession>
<dbReference type="HAMAP" id="MF_00412">
    <property type="entry name" value="ProA"/>
    <property type="match status" value="1"/>
</dbReference>
<dbReference type="NCBIfam" id="TIGR00407">
    <property type="entry name" value="proA"/>
    <property type="match status" value="1"/>
</dbReference>
<keyword evidence="10" id="KW-1185">Reference proteome</keyword>
<dbReference type="Gene3D" id="3.40.309.10">
    <property type="entry name" value="Aldehyde Dehydrogenase, Chain A, domain 2"/>
    <property type="match status" value="1"/>
</dbReference>
<dbReference type="Pfam" id="PF00171">
    <property type="entry name" value="Aldedh"/>
    <property type="match status" value="1"/>
</dbReference>
<keyword evidence="2 7" id="KW-0028">Amino-acid biosynthesis</keyword>
<comment type="function">
    <text evidence="7">Catalyzes the NADPH-dependent reduction of L-glutamate 5-phosphate into L-glutamate 5-semialdehyde and phosphate. The product spontaneously undergoes cyclization to form 1-pyrroline-5-carboxylate.</text>
</comment>
<evidence type="ECO:0000256" key="2">
    <source>
        <dbReference type="ARBA" id="ARBA00022605"/>
    </source>
</evidence>
<comment type="catalytic activity">
    <reaction evidence="6 7">
        <text>L-glutamate 5-semialdehyde + phosphate + NADP(+) = L-glutamyl 5-phosphate + NADPH + H(+)</text>
        <dbReference type="Rhea" id="RHEA:19541"/>
        <dbReference type="ChEBI" id="CHEBI:15378"/>
        <dbReference type="ChEBI" id="CHEBI:43474"/>
        <dbReference type="ChEBI" id="CHEBI:57783"/>
        <dbReference type="ChEBI" id="CHEBI:58066"/>
        <dbReference type="ChEBI" id="CHEBI:58274"/>
        <dbReference type="ChEBI" id="CHEBI:58349"/>
        <dbReference type="EC" id="1.2.1.41"/>
    </reaction>
</comment>
<name>A0AAE3VIB1_9BACT</name>
<gene>
    <name evidence="7" type="primary">proA</name>
    <name evidence="9" type="ORF">J3R75_003354</name>
</gene>
<evidence type="ECO:0000256" key="7">
    <source>
        <dbReference type="HAMAP-Rule" id="MF_00412"/>
    </source>
</evidence>
<sequence length="432" mass="46034">MDIRQMAMAAKSAAVKLAAVKTAEKNDALQAVADALRAHAAAIIAANREDMAAAETSGLAAPLLKRLKFDETKLAEVIAGVESLLGLPDPVGTTLRATELDEGLELYQVACPIGVIGVIFESRPDALVQISSLCLKSGNAALLKGGSEALHTNRVLAAVIRGASEAAGIASGWLQLLETRSDVNEMLALDDCIDLIIPRGSNAFVKYIMDHSNIPVLGHADGICHVYVDAAADLAMASRVVCDSKCQYVSVCNALETLLVHQSVAPAFLPRVVSDLQARGVRVLGCERSRAIVPSLKEATAADWDTEYLDYVLSVRVVDDFDMAVDHINEHGSGHTDVIVTADAGVASRFMSLVDSGNVFWNCSSRFSDGFRYGLGAEVGISTNKIHARGPVGLEGLVIYKWLLKGSGQIVADYADGRRHFTHLPLKKDFSI</sequence>
<evidence type="ECO:0000259" key="8">
    <source>
        <dbReference type="Pfam" id="PF00171"/>
    </source>
</evidence>